<accession>A0ABS8VCK0</accession>
<keyword evidence="1" id="KW-0611">Plant defense</keyword>
<dbReference type="PANTHER" id="PTHR36766:SF55">
    <property type="entry name" value="OS11G0492900 PROTEIN"/>
    <property type="match status" value="1"/>
</dbReference>
<keyword evidence="3" id="KW-1185">Reference proteome</keyword>
<gene>
    <name evidence="2" type="ORF">HAX54_031800</name>
</gene>
<dbReference type="PANTHER" id="PTHR36766">
    <property type="entry name" value="PLANT BROAD-SPECTRUM MILDEW RESISTANCE PROTEIN RPW8"/>
    <property type="match status" value="1"/>
</dbReference>
<name>A0ABS8VCK0_DATST</name>
<organism evidence="2 3">
    <name type="scientific">Datura stramonium</name>
    <name type="common">Jimsonweed</name>
    <name type="synonym">Common thornapple</name>
    <dbReference type="NCBI Taxonomy" id="4076"/>
    <lineage>
        <taxon>Eukaryota</taxon>
        <taxon>Viridiplantae</taxon>
        <taxon>Streptophyta</taxon>
        <taxon>Embryophyta</taxon>
        <taxon>Tracheophyta</taxon>
        <taxon>Spermatophyta</taxon>
        <taxon>Magnoliopsida</taxon>
        <taxon>eudicotyledons</taxon>
        <taxon>Gunneridae</taxon>
        <taxon>Pentapetalae</taxon>
        <taxon>asterids</taxon>
        <taxon>lamiids</taxon>
        <taxon>Solanales</taxon>
        <taxon>Solanaceae</taxon>
        <taxon>Solanoideae</taxon>
        <taxon>Datureae</taxon>
        <taxon>Datura</taxon>
    </lineage>
</organism>
<evidence type="ECO:0000256" key="1">
    <source>
        <dbReference type="ARBA" id="ARBA00022821"/>
    </source>
</evidence>
<sequence length="219" mass="25281">MGVAVIDSHFHRSYGNEVCHAFPKLKTLTIIAMHGLKEWSGVENGDFPCLSHLVIRKCPKLVALQWLSYLCSLKNLEITDCKEISSLGNKELPSSLEFLSIRDCPKLKEKYCRPKASGWCSLSRKASDWFQIAHVPYLLIDLEKISTKEEEDLRVNSKLDWLERDMLLKEVHPSPCAAYEDNKGRYTHFVAVLHSETWTDRVPSWRLNIHIAYLVCFNF</sequence>
<dbReference type="EMBL" id="JACEIK010004029">
    <property type="protein sequence ID" value="MCD9643915.1"/>
    <property type="molecule type" value="Genomic_DNA"/>
</dbReference>
<evidence type="ECO:0000313" key="2">
    <source>
        <dbReference type="EMBL" id="MCD9643915.1"/>
    </source>
</evidence>
<dbReference type="InterPro" id="IPR032675">
    <property type="entry name" value="LRR_dom_sf"/>
</dbReference>
<comment type="caution">
    <text evidence="2">The sequence shown here is derived from an EMBL/GenBank/DDBJ whole genome shotgun (WGS) entry which is preliminary data.</text>
</comment>
<dbReference type="Proteomes" id="UP000823775">
    <property type="component" value="Unassembled WGS sequence"/>
</dbReference>
<reference evidence="2 3" key="1">
    <citation type="journal article" date="2021" name="BMC Genomics">
        <title>Datura genome reveals duplications of psychoactive alkaloid biosynthetic genes and high mutation rate following tissue culture.</title>
        <authorList>
            <person name="Rajewski A."/>
            <person name="Carter-House D."/>
            <person name="Stajich J."/>
            <person name="Litt A."/>
        </authorList>
    </citation>
    <scope>NUCLEOTIDE SEQUENCE [LARGE SCALE GENOMIC DNA]</scope>
    <source>
        <strain evidence="2">AR-01</strain>
    </source>
</reference>
<dbReference type="Gene3D" id="3.80.10.10">
    <property type="entry name" value="Ribonuclease Inhibitor"/>
    <property type="match status" value="1"/>
</dbReference>
<protein>
    <submittedName>
        <fullName evidence="2">Uncharacterized protein</fullName>
    </submittedName>
</protein>
<evidence type="ECO:0000313" key="3">
    <source>
        <dbReference type="Proteomes" id="UP000823775"/>
    </source>
</evidence>
<proteinExistence type="predicted"/>
<dbReference type="SUPFAM" id="SSF52058">
    <property type="entry name" value="L domain-like"/>
    <property type="match status" value="1"/>
</dbReference>